<keyword evidence="4" id="KW-1185">Reference proteome</keyword>
<dbReference type="STRING" id="1454004.AW11_01169"/>
<dbReference type="eggNOG" id="COG1525">
    <property type="taxonomic scope" value="Bacteria"/>
</dbReference>
<proteinExistence type="predicted"/>
<feature type="signal peptide" evidence="1">
    <location>
        <begin position="1"/>
        <end position="20"/>
    </location>
</feature>
<dbReference type="InterPro" id="IPR002071">
    <property type="entry name" value="Thermonucl_AS"/>
</dbReference>
<dbReference type="Pfam" id="PF00565">
    <property type="entry name" value="SNase"/>
    <property type="match status" value="1"/>
</dbReference>
<dbReference type="PANTHER" id="PTHR12302:SF26">
    <property type="entry name" value="BLR1266 PROTEIN"/>
    <property type="match status" value="1"/>
</dbReference>
<dbReference type="AlphaFoldDB" id="A0A011QKX7"/>
<comment type="caution">
    <text evidence="3">The sequence shown here is derived from an EMBL/GenBank/DDBJ whole genome shotgun (WGS) entry which is preliminary data.</text>
</comment>
<feature type="chain" id="PRO_5001463334" description="TNase-like domain-containing protein" evidence="1">
    <location>
        <begin position="21"/>
        <end position="172"/>
    </location>
</feature>
<dbReference type="EMBL" id="JEMY01000011">
    <property type="protein sequence ID" value="EXI89987.1"/>
    <property type="molecule type" value="Genomic_DNA"/>
</dbReference>
<dbReference type="Gene3D" id="2.40.50.90">
    <property type="match status" value="1"/>
</dbReference>
<protein>
    <recommendedName>
        <fullName evidence="2">TNase-like domain-containing protein</fullName>
    </recommendedName>
</protein>
<sequence>MQAGHLVFAFLLLASIPARAETLVGTVVGVADGDTVTVLDADHQQHKIRIGGIDSPERAQPYGQRSKQSMSALVFGKEVDVHWEKRDRYRRIVGKVMVQPSDCPTCPKTLDAGLAQVTMGLAWWYEKYAKDQSAEDAGRYEFAEHEARAKRAGLWADASPIPPWDWRKAQRR</sequence>
<dbReference type="GO" id="GO:0004518">
    <property type="term" value="F:nuclease activity"/>
    <property type="evidence" value="ECO:0007669"/>
    <property type="project" value="InterPro"/>
</dbReference>
<reference evidence="3" key="1">
    <citation type="submission" date="2014-02" db="EMBL/GenBank/DDBJ databases">
        <title>Expanding our view of genomic diversity in Candidatus Accumulibacter clades.</title>
        <authorList>
            <person name="Skennerton C.T."/>
            <person name="Barr J.J."/>
            <person name="Slater F.R."/>
            <person name="Bond P.L."/>
            <person name="Tyson G.W."/>
        </authorList>
    </citation>
    <scope>NUCLEOTIDE SEQUENCE [LARGE SCALE GENOMIC DNA]</scope>
</reference>
<evidence type="ECO:0000259" key="2">
    <source>
        <dbReference type="PROSITE" id="PS50830"/>
    </source>
</evidence>
<evidence type="ECO:0000313" key="4">
    <source>
        <dbReference type="Proteomes" id="UP000022141"/>
    </source>
</evidence>
<dbReference type="PROSITE" id="PS01123">
    <property type="entry name" value="TNASE_1"/>
    <property type="match status" value="1"/>
</dbReference>
<accession>A0A011QKX7</accession>
<dbReference type="PROSITE" id="PS50830">
    <property type="entry name" value="TNASE_3"/>
    <property type="match status" value="1"/>
</dbReference>
<feature type="domain" description="TNase-like" evidence="2">
    <location>
        <begin position="21"/>
        <end position="157"/>
    </location>
</feature>
<evidence type="ECO:0000256" key="1">
    <source>
        <dbReference type="SAM" id="SignalP"/>
    </source>
</evidence>
<dbReference type="GO" id="GO:0003676">
    <property type="term" value="F:nucleic acid binding"/>
    <property type="evidence" value="ECO:0007669"/>
    <property type="project" value="InterPro"/>
</dbReference>
<evidence type="ECO:0000313" key="3">
    <source>
        <dbReference type="EMBL" id="EXI89987.1"/>
    </source>
</evidence>
<organism evidence="3 4">
    <name type="scientific">Accumulibacter regalis</name>
    <dbReference type="NCBI Taxonomy" id="522306"/>
    <lineage>
        <taxon>Bacteria</taxon>
        <taxon>Pseudomonadati</taxon>
        <taxon>Pseudomonadota</taxon>
        <taxon>Betaproteobacteria</taxon>
        <taxon>Candidatus Accumulibacter</taxon>
    </lineage>
</organism>
<gene>
    <name evidence="3" type="ORF">AW11_01169</name>
</gene>
<dbReference type="SUPFAM" id="SSF50199">
    <property type="entry name" value="Staphylococcal nuclease"/>
    <property type="match status" value="1"/>
</dbReference>
<dbReference type="PANTHER" id="PTHR12302">
    <property type="entry name" value="EBNA2 BINDING PROTEIN P100"/>
    <property type="match status" value="1"/>
</dbReference>
<dbReference type="InterPro" id="IPR016071">
    <property type="entry name" value="Staphylococal_nuclease_OB-fold"/>
</dbReference>
<name>A0A011QKX7_ACCRE</name>
<keyword evidence="1" id="KW-0732">Signal</keyword>
<dbReference type="InterPro" id="IPR035437">
    <property type="entry name" value="SNase_OB-fold_sf"/>
</dbReference>
<dbReference type="Proteomes" id="UP000022141">
    <property type="component" value="Unassembled WGS sequence"/>
</dbReference>
<dbReference type="SMART" id="SM00318">
    <property type="entry name" value="SNc"/>
    <property type="match status" value="1"/>
</dbReference>